<dbReference type="GO" id="GO:0006355">
    <property type="term" value="P:regulation of DNA-templated transcription"/>
    <property type="evidence" value="ECO:0007669"/>
    <property type="project" value="InterPro"/>
</dbReference>
<dbReference type="InterPro" id="IPR027417">
    <property type="entry name" value="P-loop_NTPase"/>
</dbReference>
<dbReference type="Gene3D" id="3.40.50.300">
    <property type="entry name" value="P-loop containing nucleotide triphosphate hydrolases"/>
    <property type="match status" value="1"/>
</dbReference>
<dbReference type="EMBL" id="DNZF01000060">
    <property type="protein sequence ID" value="HBK52877.1"/>
    <property type="molecule type" value="Genomic_DNA"/>
</dbReference>
<comment type="caution">
    <text evidence="5">The sequence shown here is derived from an EMBL/GenBank/DDBJ whole genome shotgun (WGS) entry which is preliminary data.</text>
</comment>
<dbReference type="SUPFAM" id="SSF55785">
    <property type="entry name" value="PYP-like sensor domain (PAS domain)"/>
    <property type="match status" value="2"/>
</dbReference>
<name>A0A354YXD1_9FIRM</name>
<dbReference type="AlphaFoldDB" id="A0A354YXD1"/>
<keyword evidence="1" id="KW-0547">Nucleotide-binding</keyword>
<dbReference type="InterPro" id="IPR000014">
    <property type="entry name" value="PAS"/>
</dbReference>
<dbReference type="InterPro" id="IPR025662">
    <property type="entry name" value="Sigma_54_int_dom_ATP-bd_1"/>
</dbReference>
<gene>
    <name evidence="5" type="ORF">DDZ44_02920</name>
</gene>
<dbReference type="Pfam" id="PF13426">
    <property type="entry name" value="PAS_9"/>
    <property type="match status" value="2"/>
</dbReference>
<feature type="non-terminal residue" evidence="5">
    <location>
        <position position="372"/>
    </location>
</feature>
<dbReference type="CDD" id="cd00130">
    <property type="entry name" value="PAS"/>
    <property type="match status" value="2"/>
</dbReference>
<protein>
    <submittedName>
        <fullName evidence="5">AAA family ATPase</fullName>
    </submittedName>
</protein>
<keyword evidence="2" id="KW-0067">ATP-binding</keyword>
<evidence type="ECO:0000313" key="5">
    <source>
        <dbReference type="EMBL" id="HBK52877.1"/>
    </source>
</evidence>
<dbReference type="SUPFAM" id="SSF52540">
    <property type="entry name" value="P-loop containing nucleoside triphosphate hydrolases"/>
    <property type="match status" value="1"/>
</dbReference>
<feature type="domain" description="Sigma-54 factor interaction" evidence="3">
    <location>
        <begin position="269"/>
        <end position="372"/>
    </location>
</feature>
<feature type="domain" description="PAS" evidence="4">
    <location>
        <begin position="125"/>
        <end position="180"/>
    </location>
</feature>
<evidence type="ECO:0000259" key="4">
    <source>
        <dbReference type="PROSITE" id="PS50112"/>
    </source>
</evidence>
<dbReference type="PROSITE" id="PS50112">
    <property type="entry name" value="PAS"/>
    <property type="match status" value="2"/>
</dbReference>
<dbReference type="PROSITE" id="PS50045">
    <property type="entry name" value="SIGMA54_INTERACT_4"/>
    <property type="match status" value="1"/>
</dbReference>
<dbReference type="Proteomes" id="UP000263273">
    <property type="component" value="Unassembled WGS sequence"/>
</dbReference>
<evidence type="ECO:0000259" key="3">
    <source>
        <dbReference type="PROSITE" id="PS50045"/>
    </source>
</evidence>
<dbReference type="Gene3D" id="3.30.450.20">
    <property type="entry name" value="PAS domain"/>
    <property type="match status" value="2"/>
</dbReference>
<dbReference type="STRING" id="378794.GCA_001570625_01661"/>
<dbReference type="InterPro" id="IPR035965">
    <property type="entry name" value="PAS-like_dom_sf"/>
</dbReference>
<dbReference type="SMART" id="SM00091">
    <property type="entry name" value="PAS"/>
    <property type="match status" value="2"/>
</dbReference>
<dbReference type="PROSITE" id="PS00675">
    <property type="entry name" value="SIGMA54_INTERACT_1"/>
    <property type="match status" value="1"/>
</dbReference>
<evidence type="ECO:0000313" key="6">
    <source>
        <dbReference type="Proteomes" id="UP000263273"/>
    </source>
</evidence>
<dbReference type="GO" id="GO:0005524">
    <property type="term" value="F:ATP binding"/>
    <property type="evidence" value="ECO:0007669"/>
    <property type="project" value="UniProtKB-KW"/>
</dbReference>
<evidence type="ECO:0000256" key="1">
    <source>
        <dbReference type="ARBA" id="ARBA00022741"/>
    </source>
</evidence>
<dbReference type="PANTHER" id="PTHR32071">
    <property type="entry name" value="TRANSCRIPTIONAL REGULATORY PROTEIN"/>
    <property type="match status" value="1"/>
</dbReference>
<dbReference type="InterPro" id="IPR002078">
    <property type="entry name" value="Sigma_54_int"/>
</dbReference>
<feature type="domain" description="PAS" evidence="4">
    <location>
        <begin position="9"/>
        <end position="57"/>
    </location>
</feature>
<proteinExistence type="predicted"/>
<sequence length="372" mass="41509">MSDLTVNEITSLLEGLIENPYMFYVIVDSDGLISSINQTYLDILEMKKEDVVGQHILDITPNSGLPEVLRTGRMDKADIWSIKGRDTIVTRVPIFKNGKIIGAIASSLFLDMSGAKILMKKLQETEKEFSAILEGLIESPHMAYVIVDKEGYITVMNQTFLDILEMKKEEVIGKYVLEILPHSKMIEILKTGRVDNADIWPIRGRHTIVTRTPIKKHGEIIGAIGHSLFLDMSGAKILAKKLQETEKELSLYRDEVSQIYSARWTFDDLVGCSQEFLVVKSMARQLSYSISTILITGESGTGKELFAQAIHNGSERKNWPFVRINCAALPENLLESELFGYEEGAFTGARKGGKPGKFELAKGGTIFLDEIG</sequence>
<reference evidence="5 6" key="1">
    <citation type="journal article" date="2018" name="Nat. Biotechnol.">
        <title>A standardized bacterial taxonomy based on genome phylogeny substantially revises the tree of life.</title>
        <authorList>
            <person name="Parks D.H."/>
            <person name="Chuvochina M."/>
            <person name="Waite D.W."/>
            <person name="Rinke C."/>
            <person name="Skarshewski A."/>
            <person name="Chaumeil P.A."/>
            <person name="Hugenholtz P."/>
        </authorList>
    </citation>
    <scope>NUCLEOTIDE SEQUENCE [LARGE SCALE GENOMIC DNA]</scope>
    <source>
        <strain evidence="5">UBA10948</strain>
    </source>
</reference>
<accession>A0A354YXD1</accession>
<dbReference type="CDD" id="cd00009">
    <property type="entry name" value="AAA"/>
    <property type="match status" value="1"/>
</dbReference>
<evidence type="ECO:0000256" key="2">
    <source>
        <dbReference type="ARBA" id="ARBA00022840"/>
    </source>
</evidence>
<organism evidence="5 6">
    <name type="scientific">Syntrophomonas wolfei</name>
    <dbReference type="NCBI Taxonomy" id="863"/>
    <lineage>
        <taxon>Bacteria</taxon>
        <taxon>Bacillati</taxon>
        <taxon>Bacillota</taxon>
        <taxon>Clostridia</taxon>
        <taxon>Eubacteriales</taxon>
        <taxon>Syntrophomonadaceae</taxon>
        <taxon>Syntrophomonas</taxon>
    </lineage>
</organism>
<dbReference type="Pfam" id="PF00158">
    <property type="entry name" value="Sigma54_activat"/>
    <property type="match status" value="1"/>
</dbReference>
<dbReference type="NCBIfam" id="TIGR00229">
    <property type="entry name" value="sensory_box"/>
    <property type="match status" value="1"/>
</dbReference>
<dbReference type="PANTHER" id="PTHR32071:SF57">
    <property type="entry name" value="C4-DICARBOXYLATE TRANSPORT TRANSCRIPTIONAL REGULATORY PROTEIN DCTD"/>
    <property type="match status" value="1"/>
</dbReference>